<evidence type="ECO:0000256" key="1">
    <source>
        <dbReference type="ARBA" id="ARBA00007320"/>
    </source>
</evidence>
<dbReference type="HAMAP" id="MF_01341">
    <property type="entry name" value="Ribosomal_uL15"/>
    <property type="match status" value="1"/>
</dbReference>
<comment type="subunit">
    <text evidence="4">Part of the 50S ribosomal subunit.</text>
</comment>
<evidence type="ECO:0000256" key="4">
    <source>
        <dbReference type="HAMAP-Rule" id="MF_01341"/>
    </source>
</evidence>
<comment type="function">
    <text evidence="4">Binds to the 23S rRNA.</text>
</comment>
<dbReference type="Gene3D" id="3.100.10.10">
    <property type="match status" value="1"/>
</dbReference>
<feature type="compositionally biased region" description="Basic and acidic residues" evidence="5">
    <location>
        <begin position="187"/>
        <end position="204"/>
    </location>
</feature>
<feature type="domain" description="Large ribosomal subunit protein uL15/eL18" evidence="6">
    <location>
        <begin position="89"/>
        <end position="148"/>
    </location>
</feature>
<dbReference type="InterPro" id="IPR021131">
    <property type="entry name" value="Ribosomal_uL15/eL18"/>
</dbReference>
<evidence type="ECO:0000259" key="6">
    <source>
        <dbReference type="Pfam" id="PF00828"/>
    </source>
</evidence>
<comment type="caution">
    <text evidence="7">The sequence shown here is derived from an EMBL/GenBank/DDBJ whole genome shotgun (WGS) entry which is preliminary data.</text>
</comment>
<protein>
    <recommendedName>
        <fullName evidence="4">Large ribosomal subunit protein uL15</fullName>
    </recommendedName>
</protein>
<reference evidence="7 8" key="1">
    <citation type="submission" date="2011-01" db="EMBL/GenBank/DDBJ databases">
        <authorList>
            <person name="Weinstock G."/>
            <person name="Sodergren E."/>
            <person name="Clifton S."/>
            <person name="Fulton L."/>
            <person name="Fulton B."/>
            <person name="Courtney L."/>
            <person name="Fronick C."/>
            <person name="Harrison M."/>
            <person name="Strong C."/>
            <person name="Farmer C."/>
            <person name="Delahaunty K."/>
            <person name="Markovic C."/>
            <person name="Hall O."/>
            <person name="Minx P."/>
            <person name="Tomlinson C."/>
            <person name="Mitreva M."/>
            <person name="Hou S."/>
            <person name="Chen J."/>
            <person name="Wollam A."/>
            <person name="Pepin K.H."/>
            <person name="Johnson M."/>
            <person name="Bhonagiri V."/>
            <person name="Zhang X."/>
            <person name="Suruliraj S."/>
            <person name="Warren W."/>
            <person name="Chinwalla A."/>
            <person name="Mardis E.R."/>
            <person name="Wilson R.K."/>
        </authorList>
    </citation>
    <scope>NUCLEOTIDE SEQUENCE [LARGE SCALE GENOMIC DNA]</scope>
    <source>
        <strain evidence="8">DSM 22608 / JCM 16073 / KCTC 15190 / YIT 12066</strain>
    </source>
</reference>
<evidence type="ECO:0000313" key="8">
    <source>
        <dbReference type="Proteomes" id="UP000018458"/>
    </source>
</evidence>
<feature type="region of interest" description="Disordered" evidence="5">
    <location>
        <begin position="1"/>
        <end position="55"/>
    </location>
</feature>
<evidence type="ECO:0000256" key="3">
    <source>
        <dbReference type="ARBA" id="ARBA00023274"/>
    </source>
</evidence>
<name>E8LN88_SUCHY</name>
<dbReference type="GO" id="GO:0019843">
    <property type="term" value="F:rRNA binding"/>
    <property type="evidence" value="ECO:0007669"/>
    <property type="project" value="UniProtKB-UniRule"/>
</dbReference>
<dbReference type="GO" id="GO:0006412">
    <property type="term" value="P:translation"/>
    <property type="evidence" value="ECO:0007669"/>
    <property type="project" value="UniProtKB-UniRule"/>
</dbReference>
<dbReference type="InterPro" id="IPR005749">
    <property type="entry name" value="Ribosomal_uL15_bac-type"/>
</dbReference>
<organism evidence="7 8">
    <name type="scientific">Succinatimonas hippei (strain DSM 22608 / JCM 16073 / KCTC 15190 / YIT 12066)</name>
    <dbReference type="NCBI Taxonomy" id="762983"/>
    <lineage>
        <taxon>Bacteria</taxon>
        <taxon>Pseudomonadati</taxon>
        <taxon>Pseudomonadota</taxon>
        <taxon>Gammaproteobacteria</taxon>
        <taxon>Aeromonadales</taxon>
        <taxon>Succinivibrionaceae</taxon>
        <taxon>Succinatimonas</taxon>
    </lineage>
</organism>
<keyword evidence="4" id="KW-0694">RNA-binding</keyword>
<keyword evidence="4" id="KW-0699">rRNA-binding</keyword>
<keyword evidence="3 4" id="KW-0687">Ribonucleoprotein</keyword>
<dbReference type="NCBIfam" id="TIGR01071">
    <property type="entry name" value="rplO_bact"/>
    <property type="match status" value="1"/>
</dbReference>
<evidence type="ECO:0000313" key="7">
    <source>
        <dbReference type="EMBL" id="EFY06036.1"/>
    </source>
</evidence>
<feature type="compositionally biased region" description="Gly residues" evidence="5">
    <location>
        <begin position="24"/>
        <end position="40"/>
    </location>
</feature>
<dbReference type="STRING" id="762983.HMPREF9444_02242"/>
<proteinExistence type="inferred from homology"/>
<dbReference type="EMBL" id="AEVO01000159">
    <property type="protein sequence ID" value="EFY06036.1"/>
    <property type="molecule type" value="Genomic_DNA"/>
</dbReference>
<dbReference type="PANTHER" id="PTHR12934:SF11">
    <property type="entry name" value="LARGE RIBOSOMAL SUBUNIT PROTEIN UL15M"/>
    <property type="match status" value="1"/>
</dbReference>
<dbReference type="GO" id="GO:0022625">
    <property type="term" value="C:cytosolic large ribosomal subunit"/>
    <property type="evidence" value="ECO:0007669"/>
    <property type="project" value="TreeGrafter"/>
</dbReference>
<dbReference type="Proteomes" id="UP000018458">
    <property type="component" value="Unassembled WGS sequence"/>
</dbReference>
<evidence type="ECO:0000256" key="5">
    <source>
        <dbReference type="SAM" id="MobiDB-lite"/>
    </source>
</evidence>
<keyword evidence="8" id="KW-1185">Reference proteome</keyword>
<keyword evidence="2 4" id="KW-0689">Ribosomal protein</keyword>
<evidence type="ECO:0000256" key="2">
    <source>
        <dbReference type="ARBA" id="ARBA00022980"/>
    </source>
</evidence>
<accession>E8LN88</accession>
<dbReference type="SUPFAM" id="SSF52080">
    <property type="entry name" value="Ribosomal proteins L15p and L18e"/>
    <property type="match status" value="1"/>
</dbReference>
<dbReference type="InterPro" id="IPR036227">
    <property type="entry name" value="Ribosomal_uL15/eL18_sf"/>
</dbReference>
<dbReference type="AlphaFoldDB" id="E8LN88"/>
<sequence length="204" mass="21590">MESMRLNTLKPAEGSRRPHVRVGRGIGSGLGKTCGRGIKGSGARKSPNVRPGFEGGQMPMKIRLPKFGFWSAKAELAAEVPLNSLNGIDSEVIDLATLKAARLVPNKAKYVKIVLSRVPNFTKKVDIKGLGVTKGAKAAIEAAGGTVEVADYITAAAARRERSIKNRALKLNDLQAKLAATGIQKPAKKDKSAKADKAAPAKKK</sequence>
<dbReference type="Pfam" id="PF00828">
    <property type="entry name" value="Ribosomal_L27A"/>
    <property type="match status" value="1"/>
</dbReference>
<dbReference type="GO" id="GO:0003735">
    <property type="term" value="F:structural constituent of ribosome"/>
    <property type="evidence" value="ECO:0007669"/>
    <property type="project" value="InterPro"/>
</dbReference>
<dbReference type="InterPro" id="IPR030878">
    <property type="entry name" value="Ribosomal_uL15"/>
</dbReference>
<dbReference type="PANTHER" id="PTHR12934">
    <property type="entry name" value="50S RIBOSOMAL PROTEIN L15"/>
    <property type="match status" value="1"/>
</dbReference>
<gene>
    <name evidence="4 7" type="primary">rplO</name>
    <name evidence="7" type="ORF">HMPREF9444_02242</name>
</gene>
<dbReference type="HOGENOM" id="CLU_055188_4_2_6"/>
<dbReference type="eggNOG" id="COG0200">
    <property type="taxonomic scope" value="Bacteria"/>
</dbReference>
<comment type="similarity">
    <text evidence="1 4">Belongs to the universal ribosomal protein uL15 family.</text>
</comment>
<feature type="region of interest" description="Disordered" evidence="5">
    <location>
        <begin position="182"/>
        <end position="204"/>
    </location>
</feature>